<accession>A0A1A8API5</accession>
<dbReference type="AlphaFoldDB" id="A0A1A8API5"/>
<gene>
    <name evidence="3" type="primary">CCDC157</name>
    <name evidence="2" type="synonym">ccdc157</name>
    <name evidence="2" type="ORF">G4P62_016543</name>
</gene>
<sequence>MSELLGSQDCIKSLQKDLADIQAAIVDVFSRTGPVSFTSWKFPDKLSCNVDMLALLEEYDYVDGEDAFNQHSHIVLLELVIDRLLLLLQSVSVYNEVPRGRQRGEQTQQTTYLSVGLVVKNYCGNLLLSANKKEPFKDTKPFDSNNTNMVLSNPAITSSKTELSSFCASALSSASSFDFVPQTNNTPCYPKAEQHHVSCQTTSSSLIPCSACHQVQSLLRNTGDALIDLLQSEGLPSSLQPLAAAMEDIVGDMTSGDVAQWAEEQLRDTSRLTKHLKDVQGTVQPLEERIAVAEMERDSFKSELESAQKQFKQELEKHQINSVQLEFSLRKAQRSSKETEQRLQKEQQQLKRENMSLEETNNRLKEKIALQHDSLQVLETEKKALHEKVKNLQTEKEACCRLQEQIQQLETQVSDATFLLDKEKAKYRSACRQQESMLAKQKSLLERVDALDEECEELQRELGEKEEERITLHNQMSKVEEQQAQLMQQQNLCEELQKEKQTLEVNADELKKQVADLTRRVDSLKERERLLVAFPELNNWSQAQPQSTGNLILDMEQQLQANRIRIKVMEQENATLHKSLEKLKTRAQQNACRVWMYTKEFHVK</sequence>
<evidence type="ECO:0000256" key="1">
    <source>
        <dbReference type="SAM" id="Coils"/>
    </source>
</evidence>
<reference evidence="2" key="3">
    <citation type="submission" date="2020-03" db="EMBL/GenBank/DDBJ databases">
        <title>Intra-Species Differences in Population Size shape Life History and Genome Evolution.</title>
        <authorList>
            <person name="Willemsen D."/>
            <person name="Cui R."/>
            <person name="Valenzano D.R."/>
        </authorList>
    </citation>
    <scope>NUCLEOTIDE SEQUENCE</scope>
    <source>
        <strain evidence="2">GRZ</strain>
        <tissue evidence="2">Whole</tissue>
    </source>
</reference>
<feature type="coiled-coil region" evidence="1">
    <location>
        <begin position="552"/>
        <end position="586"/>
    </location>
</feature>
<dbReference type="PANTHER" id="PTHR43696:SF9">
    <property type="entry name" value="COILED-COIL DOMAIN-CONTAINING PROTEIN 157"/>
    <property type="match status" value="1"/>
</dbReference>
<dbReference type="KEGG" id="nfu:107393660"/>
<dbReference type="EMBL" id="JAAVVJ010000019">
    <property type="protein sequence ID" value="KAF7199879.1"/>
    <property type="molecule type" value="Genomic_DNA"/>
</dbReference>
<name>A0A1A8API5_NOTFU</name>
<keyword evidence="1" id="KW-0175">Coiled coil</keyword>
<dbReference type="CTD" id="550631"/>
<evidence type="ECO:0000313" key="2">
    <source>
        <dbReference type="EMBL" id="KAF7199879.1"/>
    </source>
</evidence>
<dbReference type="InterPro" id="IPR029681">
    <property type="entry name" value="CCDC157"/>
</dbReference>
<organism evidence="3">
    <name type="scientific">Nothobranchius furzeri</name>
    <name type="common">Turquoise killifish</name>
    <dbReference type="NCBI Taxonomy" id="105023"/>
    <lineage>
        <taxon>Eukaryota</taxon>
        <taxon>Metazoa</taxon>
        <taxon>Chordata</taxon>
        <taxon>Craniata</taxon>
        <taxon>Vertebrata</taxon>
        <taxon>Euteleostomi</taxon>
        <taxon>Actinopterygii</taxon>
        <taxon>Neopterygii</taxon>
        <taxon>Teleostei</taxon>
        <taxon>Neoteleostei</taxon>
        <taxon>Acanthomorphata</taxon>
        <taxon>Ovalentaria</taxon>
        <taxon>Atherinomorphae</taxon>
        <taxon>Cyprinodontiformes</taxon>
        <taxon>Nothobranchiidae</taxon>
        <taxon>Nothobranchius</taxon>
    </lineage>
</organism>
<protein>
    <submittedName>
        <fullName evidence="3">Coiled-coil domain containing 157</fullName>
    </submittedName>
    <submittedName>
        <fullName evidence="2">Transcript variant X1</fullName>
    </submittedName>
</protein>
<dbReference type="RefSeq" id="XP_015827679.3">
    <property type="nucleotide sequence ID" value="XM_015972193.3"/>
</dbReference>
<proteinExistence type="predicted"/>
<dbReference type="OMA" id="QDQLWSP"/>
<evidence type="ECO:0000313" key="3">
    <source>
        <dbReference type="EMBL" id="SBP57077.1"/>
    </source>
</evidence>
<dbReference type="GeneID" id="107393660"/>
<reference evidence="3" key="1">
    <citation type="submission" date="2016-05" db="EMBL/GenBank/DDBJ databases">
        <authorList>
            <person name="Lavstsen T."/>
            <person name="Jespersen J.S."/>
        </authorList>
    </citation>
    <scope>NUCLEOTIDE SEQUENCE</scope>
    <source>
        <tissue evidence="3">Brain</tissue>
    </source>
</reference>
<feature type="coiled-coil region" evidence="1">
    <location>
        <begin position="290"/>
        <end position="527"/>
    </location>
</feature>
<dbReference type="EMBL" id="HADY01018592">
    <property type="protein sequence ID" value="SBP57077.1"/>
    <property type="molecule type" value="Transcribed_RNA"/>
</dbReference>
<dbReference type="PANTHER" id="PTHR43696">
    <property type="entry name" value="COILED-COIL DOMAIN-CONTAINING PROTEIN 157"/>
    <property type="match status" value="1"/>
</dbReference>
<dbReference type="OrthoDB" id="447637at2759"/>
<dbReference type="Proteomes" id="UP000822369">
    <property type="component" value="Chromosome 19"/>
</dbReference>
<reference evidence="3" key="2">
    <citation type="submission" date="2016-06" db="EMBL/GenBank/DDBJ databases">
        <title>The genome of a short-lived fish provides insights into sex chromosome evolution and the genetic control of aging.</title>
        <authorList>
            <person name="Reichwald K."/>
            <person name="Felder M."/>
            <person name="Petzold A."/>
            <person name="Koch P."/>
            <person name="Groth M."/>
            <person name="Platzer M."/>
        </authorList>
    </citation>
    <scope>NUCLEOTIDE SEQUENCE</scope>
    <source>
        <tissue evidence="3">Brain</tissue>
    </source>
</reference>